<keyword evidence="7" id="KW-0804">Transcription</keyword>
<dbReference type="FunFam" id="3.30.730.10:FF:000001">
    <property type="entry name" value="Ethylene-responsive transcription factor 2"/>
    <property type="match status" value="1"/>
</dbReference>
<dbReference type="InterPro" id="IPR001471">
    <property type="entry name" value="AP2/ERF_dom"/>
</dbReference>
<dbReference type="Pfam" id="PF00847">
    <property type="entry name" value="AP2"/>
    <property type="match status" value="1"/>
</dbReference>
<evidence type="ECO:0000256" key="9">
    <source>
        <dbReference type="ARBA" id="ARBA00024343"/>
    </source>
</evidence>
<dbReference type="PROSITE" id="PS51032">
    <property type="entry name" value="AP2_ERF"/>
    <property type="match status" value="1"/>
</dbReference>
<comment type="subcellular location">
    <subcellularLocation>
        <location evidence="1">Nucleus</location>
    </subcellularLocation>
</comment>
<comment type="caution">
    <text evidence="12">The sequence shown here is derived from an EMBL/GenBank/DDBJ whole genome shotgun (WGS) entry which is preliminary data.</text>
</comment>
<dbReference type="CDD" id="cd00018">
    <property type="entry name" value="AP2"/>
    <property type="match status" value="1"/>
</dbReference>
<dbReference type="GO" id="GO:0006952">
    <property type="term" value="P:defense response"/>
    <property type="evidence" value="ECO:0007669"/>
    <property type="project" value="UniProtKB-KW"/>
</dbReference>
<dbReference type="Gene3D" id="3.30.730.10">
    <property type="entry name" value="AP2/ERF domain"/>
    <property type="match status" value="1"/>
</dbReference>
<feature type="compositionally biased region" description="Basic and acidic residues" evidence="10">
    <location>
        <begin position="154"/>
        <end position="164"/>
    </location>
</feature>
<keyword evidence="8" id="KW-0539">Nucleus</keyword>
<evidence type="ECO:0000256" key="8">
    <source>
        <dbReference type="ARBA" id="ARBA00023242"/>
    </source>
</evidence>
<keyword evidence="13" id="KW-1185">Reference proteome</keyword>
<feature type="compositionally biased region" description="Low complexity" evidence="10">
    <location>
        <begin position="288"/>
        <end position="298"/>
    </location>
</feature>
<keyword evidence="4" id="KW-0805">Transcription regulation</keyword>
<comment type="similarity">
    <text evidence="9">Belongs to the AP2/ERF transcription factor family. ERF subfamily.</text>
</comment>
<evidence type="ECO:0000256" key="1">
    <source>
        <dbReference type="ARBA" id="ARBA00004123"/>
    </source>
</evidence>
<keyword evidence="5" id="KW-0238">DNA-binding</keyword>
<dbReference type="InterPro" id="IPR051758">
    <property type="entry name" value="ERF/AP2-like"/>
</dbReference>
<protein>
    <recommendedName>
        <fullName evidence="11">AP2/ERF domain-containing protein</fullName>
    </recommendedName>
</protein>
<organism evidence="12 13">
    <name type="scientific">Lactuca virosa</name>
    <dbReference type="NCBI Taxonomy" id="75947"/>
    <lineage>
        <taxon>Eukaryota</taxon>
        <taxon>Viridiplantae</taxon>
        <taxon>Streptophyta</taxon>
        <taxon>Embryophyta</taxon>
        <taxon>Tracheophyta</taxon>
        <taxon>Spermatophyta</taxon>
        <taxon>Magnoliopsida</taxon>
        <taxon>eudicotyledons</taxon>
        <taxon>Gunneridae</taxon>
        <taxon>Pentapetalae</taxon>
        <taxon>asterids</taxon>
        <taxon>campanulids</taxon>
        <taxon>Asterales</taxon>
        <taxon>Asteraceae</taxon>
        <taxon>Cichorioideae</taxon>
        <taxon>Cichorieae</taxon>
        <taxon>Lactucinae</taxon>
        <taxon>Lactuca</taxon>
    </lineage>
</organism>
<dbReference type="PANTHER" id="PTHR31657:SF40">
    <property type="entry name" value="ETHYLENE-RESPONSIVE TRANSCRIPTION FACTOR ERF062"/>
    <property type="match status" value="1"/>
</dbReference>
<dbReference type="GO" id="GO:0005634">
    <property type="term" value="C:nucleus"/>
    <property type="evidence" value="ECO:0007669"/>
    <property type="project" value="UniProtKB-SubCell"/>
</dbReference>
<dbReference type="GO" id="GO:0009873">
    <property type="term" value="P:ethylene-activated signaling pathway"/>
    <property type="evidence" value="ECO:0007669"/>
    <property type="project" value="UniProtKB-KW"/>
</dbReference>
<dbReference type="GO" id="GO:0000976">
    <property type="term" value="F:transcription cis-regulatory region binding"/>
    <property type="evidence" value="ECO:0007669"/>
    <property type="project" value="UniProtKB-ARBA"/>
</dbReference>
<dbReference type="InterPro" id="IPR016177">
    <property type="entry name" value="DNA-bd_dom_sf"/>
</dbReference>
<evidence type="ECO:0000256" key="4">
    <source>
        <dbReference type="ARBA" id="ARBA00023015"/>
    </source>
</evidence>
<feature type="domain" description="AP2/ERF" evidence="11">
    <location>
        <begin position="215"/>
        <end position="273"/>
    </location>
</feature>
<name>A0AAU9M3A3_9ASTR</name>
<evidence type="ECO:0000313" key="12">
    <source>
        <dbReference type="EMBL" id="CAH1420001.1"/>
    </source>
</evidence>
<sequence>MFTEVGFDFPFLESIPKHLFDDHLEICHNTTFQNPISYMSSNANNWSFPEKSEEWSPNMEDISSFCKSPNSSKSSNMCSPNFSPIFPFFVDDEVEPSLNLDELIEIYSSLEDKNYSTLPDTNIDQLSQVPTRLEETQPEFSTATIGNHPGIHNSSERDRSKPQKWDFSTGHVVQFGEEAFSNRKDGRNLPTVKELSSDDGHDVHVQQLSFLSCRSYRGIRRRPWGKYTAEMRNPEKKGSRLWLGTYETPEAAAMAYDRAAFKYRGSNALLNFPHLIESHKEMPEKNITKNLSSSSSLKSTKDTIRKRTRTLVI</sequence>
<evidence type="ECO:0000259" key="11">
    <source>
        <dbReference type="PROSITE" id="PS51032"/>
    </source>
</evidence>
<evidence type="ECO:0000313" key="13">
    <source>
        <dbReference type="Proteomes" id="UP001157418"/>
    </source>
</evidence>
<dbReference type="SUPFAM" id="SSF54171">
    <property type="entry name" value="DNA-binding domain"/>
    <property type="match status" value="1"/>
</dbReference>
<evidence type="ECO:0000256" key="7">
    <source>
        <dbReference type="ARBA" id="ARBA00023163"/>
    </source>
</evidence>
<keyword evidence="3" id="KW-0611">Plant defense</keyword>
<dbReference type="SMART" id="SM00380">
    <property type="entry name" value="AP2"/>
    <property type="match status" value="1"/>
</dbReference>
<dbReference type="Proteomes" id="UP001157418">
    <property type="component" value="Unassembled WGS sequence"/>
</dbReference>
<dbReference type="InterPro" id="IPR036955">
    <property type="entry name" value="AP2/ERF_dom_sf"/>
</dbReference>
<evidence type="ECO:0000256" key="3">
    <source>
        <dbReference type="ARBA" id="ARBA00022821"/>
    </source>
</evidence>
<evidence type="ECO:0000256" key="6">
    <source>
        <dbReference type="ARBA" id="ARBA00023159"/>
    </source>
</evidence>
<proteinExistence type="inferred from homology"/>
<reference evidence="12 13" key="1">
    <citation type="submission" date="2022-01" db="EMBL/GenBank/DDBJ databases">
        <authorList>
            <person name="Xiong W."/>
            <person name="Schranz E."/>
        </authorList>
    </citation>
    <scope>NUCLEOTIDE SEQUENCE [LARGE SCALE GENOMIC DNA]</scope>
</reference>
<accession>A0AAU9M3A3</accession>
<feature type="region of interest" description="Disordered" evidence="10">
    <location>
        <begin position="142"/>
        <end position="164"/>
    </location>
</feature>
<dbReference type="EMBL" id="CAKMRJ010000729">
    <property type="protein sequence ID" value="CAH1420001.1"/>
    <property type="molecule type" value="Genomic_DNA"/>
</dbReference>
<keyword evidence="6" id="KW-0010">Activator</keyword>
<evidence type="ECO:0000256" key="10">
    <source>
        <dbReference type="SAM" id="MobiDB-lite"/>
    </source>
</evidence>
<dbReference type="PANTHER" id="PTHR31657">
    <property type="entry name" value="ETHYLENE-RESPONSIVE TRANSCRIPTION FACTOR ERF061"/>
    <property type="match status" value="1"/>
</dbReference>
<dbReference type="AlphaFoldDB" id="A0AAU9M3A3"/>
<dbReference type="PRINTS" id="PR00367">
    <property type="entry name" value="ETHRSPELEMNT"/>
</dbReference>
<keyword evidence="2" id="KW-0936">Ethylene signaling pathway</keyword>
<evidence type="ECO:0000256" key="2">
    <source>
        <dbReference type="ARBA" id="ARBA00022745"/>
    </source>
</evidence>
<dbReference type="GO" id="GO:0003700">
    <property type="term" value="F:DNA-binding transcription factor activity"/>
    <property type="evidence" value="ECO:0007669"/>
    <property type="project" value="InterPro"/>
</dbReference>
<evidence type="ECO:0000256" key="5">
    <source>
        <dbReference type="ARBA" id="ARBA00023125"/>
    </source>
</evidence>
<gene>
    <name evidence="12" type="ORF">LVIROSA_LOCUS7497</name>
</gene>
<feature type="region of interest" description="Disordered" evidence="10">
    <location>
        <begin position="288"/>
        <end position="313"/>
    </location>
</feature>